<protein>
    <recommendedName>
        <fullName evidence="6">DUF3322 and DUF2220 domain-containing protein</fullName>
    </recommendedName>
</protein>
<sequence>MTMVTVAEARVKARTRLRSSMSTWASQTSESTHGAGASTSAAGAPASAAGASTPAVIEIALHPPTEKQVLEDQKAAMDWAASWREIAAPDTGDSNPENPDNLVIDWAERSWARVGRQQIPLRVRLRTPDAVANFVGGDEARQWRRLRDRTTTIRSRFGDRAAVTSAGIEPLAAAREDAAADPSIDPIAAAIKAHAKRILGLEQTEFDTLLDVVAWLRDHPVGTLRPRQLPIRGVDSKWFETHRSLVTALLAAIGCPEAVDVVDAEARIRLRILDPALRPAGLGDITAPVGQLSRLAIAPRFVFVFENLESVLAMPDWSDAVAVHGSGYAVDNVACLTWVHGARVIYWGDLDTHGFAILSRLRAHLPEVESTLMDEATLIDHGDLWVQEPKPHRGEFPALTGTEARALTRIRAEGDVRLEQERIPWDTALERLAASVGESTSTSTTSTESAPRSGELG</sequence>
<proteinExistence type="predicted"/>
<dbReference type="InterPro" id="IPR024534">
    <property type="entry name" value="JetD_C"/>
</dbReference>
<accession>A0A846RXY4</accession>
<evidence type="ECO:0000313" key="5">
    <source>
        <dbReference type="Proteomes" id="UP000576792"/>
    </source>
</evidence>
<evidence type="ECO:0000259" key="3">
    <source>
        <dbReference type="Pfam" id="PF11795"/>
    </source>
</evidence>
<organism evidence="4 5">
    <name type="scientific">Brevibacterium marinum</name>
    <dbReference type="NCBI Taxonomy" id="418643"/>
    <lineage>
        <taxon>Bacteria</taxon>
        <taxon>Bacillati</taxon>
        <taxon>Actinomycetota</taxon>
        <taxon>Actinomycetes</taxon>
        <taxon>Micrococcales</taxon>
        <taxon>Brevibacteriaceae</taxon>
        <taxon>Brevibacterium</taxon>
    </lineage>
</organism>
<keyword evidence="5" id="KW-1185">Reference proteome</keyword>
<dbReference type="AlphaFoldDB" id="A0A846RXY4"/>
<evidence type="ECO:0000256" key="1">
    <source>
        <dbReference type="SAM" id="MobiDB-lite"/>
    </source>
</evidence>
<dbReference type="InterPro" id="IPR024537">
    <property type="entry name" value="DUF3322"/>
</dbReference>
<feature type="compositionally biased region" description="Polar residues" evidence="1">
    <location>
        <begin position="18"/>
        <end position="32"/>
    </location>
</feature>
<dbReference type="Pfam" id="PF09983">
    <property type="entry name" value="JetD_C"/>
    <property type="match status" value="1"/>
</dbReference>
<feature type="compositionally biased region" description="Low complexity" evidence="1">
    <location>
        <begin position="34"/>
        <end position="47"/>
    </location>
</feature>
<feature type="compositionally biased region" description="Low complexity" evidence="1">
    <location>
        <begin position="438"/>
        <end position="449"/>
    </location>
</feature>
<dbReference type="RefSeq" id="WP_167949937.1">
    <property type="nucleotide sequence ID" value="NZ_BAAAPQ010000026.1"/>
</dbReference>
<feature type="domain" description="Wadjet protein JetD C-terminal" evidence="2">
    <location>
        <begin position="263"/>
        <end position="431"/>
    </location>
</feature>
<evidence type="ECO:0000259" key="2">
    <source>
        <dbReference type="Pfam" id="PF09983"/>
    </source>
</evidence>
<dbReference type="Pfam" id="PF11795">
    <property type="entry name" value="DUF3322"/>
    <property type="match status" value="1"/>
</dbReference>
<dbReference type="Proteomes" id="UP000576792">
    <property type="component" value="Unassembled WGS sequence"/>
</dbReference>
<evidence type="ECO:0000313" key="4">
    <source>
        <dbReference type="EMBL" id="NJC55990.1"/>
    </source>
</evidence>
<reference evidence="4 5" key="1">
    <citation type="submission" date="2020-03" db="EMBL/GenBank/DDBJ databases">
        <title>Sequencing the genomes of 1000 actinobacteria strains.</title>
        <authorList>
            <person name="Klenk H.-P."/>
        </authorList>
    </citation>
    <scope>NUCLEOTIDE SEQUENCE [LARGE SCALE GENOMIC DNA]</scope>
    <source>
        <strain evidence="4 5">DSM 18964</strain>
    </source>
</reference>
<feature type="domain" description="DUF3322" evidence="3">
    <location>
        <begin position="51"/>
        <end position="250"/>
    </location>
</feature>
<comment type="caution">
    <text evidence="4">The sequence shown here is derived from an EMBL/GenBank/DDBJ whole genome shotgun (WGS) entry which is preliminary data.</text>
</comment>
<feature type="region of interest" description="Disordered" evidence="1">
    <location>
        <begin position="434"/>
        <end position="457"/>
    </location>
</feature>
<dbReference type="EMBL" id="JAATJN010000001">
    <property type="protein sequence ID" value="NJC55990.1"/>
    <property type="molecule type" value="Genomic_DNA"/>
</dbReference>
<name>A0A846RXY4_9MICO</name>
<evidence type="ECO:0008006" key="6">
    <source>
        <dbReference type="Google" id="ProtNLM"/>
    </source>
</evidence>
<feature type="region of interest" description="Disordered" evidence="1">
    <location>
        <begin position="17"/>
        <end position="47"/>
    </location>
</feature>
<gene>
    <name evidence="4" type="ORF">BKA07_001025</name>
</gene>